<protein>
    <submittedName>
        <fullName evidence="6">Glycosyltransferase involved in cell wall biosynthesis</fullName>
    </submittedName>
</protein>
<feature type="domain" description="Glycosyl transferase family 1" evidence="4">
    <location>
        <begin position="179"/>
        <end position="337"/>
    </location>
</feature>
<name>A0A562VNA2_9BACT</name>
<evidence type="ECO:0000256" key="1">
    <source>
        <dbReference type="ARBA" id="ARBA00009481"/>
    </source>
</evidence>
<dbReference type="PANTHER" id="PTHR12526">
    <property type="entry name" value="GLYCOSYLTRANSFERASE"/>
    <property type="match status" value="1"/>
</dbReference>
<gene>
    <name evidence="6" type="ORF">JN12_01784</name>
</gene>
<dbReference type="SUPFAM" id="SSF53756">
    <property type="entry name" value="UDP-Glycosyltransferase/glycogen phosphorylase"/>
    <property type="match status" value="1"/>
</dbReference>
<comment type="similarity">
    <text evidence="1">Belongs to the glycosyltransferase group 1 family. Glycosyltransferase 4 subfamily.</text>
</comment>
<dbReference type="Pfam" id="PF00534">
    <property type="entry name" value="Glycos_transf_1"/>
    <property type="match status" value="1"/>
</dbReference>
<dbReference type="OrthoDB" id="5490278at2"/>
<dbReference type="RefSeq" id="WP_145021441.1">
    <property type="nucleotide sequence ID" value="NZ_VLLN01000009.1"/>
</dbReference>
<comment type="caution">
    <text evidence="6">The sequence shown here is derived from an EMBL/GenBank/DDBJ whole genome shotgun (WGS) entry which is preliminary data.</text>
</comment>
<evidence type="ECO:0000313" key="6">
    <source>
        <dbReference type="EMBL" id="TWJ19368.1"/>
    </source>
</evidence>
<dbReference type="InterPro" id="IPR028098">
    <property type="entry name" value="Glyco_trans_4-like_N"/>
</dbReference>
<dbReference type="PANTHER" id="PTHR12526:SF640">
    <property type="entry name" value="COLANIC ACID BIOSYNTHESIS GLYCOSYLTRANSFERASE WCAL-RELATED"/>
    <property type="match status" value="1"/>
</dbReference>
<dbReference type="Gene3D" id="3.40.50.2000">
    <property type="entry name" value="Glycogen Phosphorylase B"/>
    <property type="match status" value="2"/>
</dbReference>
<keyword evidence="7" id="KW-1185">Reference proteome</keyword>
<accession>A0A562VNA2</accession>
<evidence type="ECO:0000259" key="5">
    <source>
        <dbReference type="Pfam" id="PF13439"/>
    </source>
</evidence>
<feature type="domain" description="Glycosyltransferase subfamily 4-like N-terminal" evidence="5">
    <location>
        <begin position="13"/>
        <end position="171"/>
    </location>
</feature>
<evidence type="ECO:0000259" key="4">
    <source>
        <dbReference type="Pfam" id="PF00534"/>
    </source>
</evidence>
<keyword evidence="2" id="KW-0328">Glycosyltransferase</keyword>
<evidence type="ECO:0000313" key="7">
    <source>
        <dbReference type="Proteomes" id="UP000319449"/>
    </source>
</evidence>
<evidence type="ECO:0000256" key="2">
    <source>
        <dbReference type="ARBA" id="ARBA00022676"/>
    </source>
</evidence>
<organism evidence="6 7">
    <name type="scientific">Geobacter argillaceus</name>
    <dbReference type="NCBI Taxonomy" id="345631"/>
    <lineage>
        <taxon>Bacteria</taxon>
        <taxon>Pseudomonadati</taxon>
        <taxon>Thermodesulfobacteriota</taxon>
        <taxon>Desulfuromonadia</taxon>
        <taxon>Geobacterales</taxon>
        <taxon>Geobacteraceae</taxon>
        <taxon>Geobacter</taxon>
    </lineage>
</organism>
<dbReference type="AlphaFoldDB" id="A0A562VNA2"/>
<dbReference type="EMBL" id="VLLN01000009">
    <property type="protein sequence ID" value="TWJ19368.1"/>
    <property type="molecule type" value="Genomic_DNA"/>
</dbReference>
<reference evidence="6 7" key="1">
    <citation type="submission" date="2019-07" db="EMBL/GenBank/DDBJ databases">
        <title>Genomic Encyclopedia of Archaeal and Bacterial Type Strains, Phase II (KMG-II): from individual species to whole genera.</title>
        <authorList>
            <person name="Goeker M."/>
        </authorList>
    </citation>
    <scope>NUCLEOTIDE SEQUENCE [LARGE SCALE GENOMIC DNA]</scope>
    <source>
        <strain evidence="6 7">ATCC BAA-1139</strain>
    </source>
</reference>
<sequence>MRVLVIHDGGSSGGIFRFLERLLAIHRDRGIDSALLIPEKLFDPAFAELGATFSVPVWKRSNRNRAGTLPFLTPCWDFLFSWRAVRTWQPDVIVVSTADPGRMSIAMFYPRPVLYVLHTIPDRQFSFPARLYLRLGTWLDKNTVVAVSHAAAALVSSHMGVLRSKVAVVYNSCKTVPEVKRERQPLVLTAGHLVSYKNPDAWLMVARQVLRQRPDVSFVWLGDGELLEPLRQRVKTLGLDDRIILPGYVAEPGEWYVKAQLYFQPSLKESHGIAVLEAMAYGLPCVVARVGGLPESVIDGGTGFVCHPTESEAFVARILELLGDPALCERFGEFGRLRAGSRFSEEEQELHIMNLYARLMQGSGRP</sequence>
<evidence type="ECO:0000256" key="3">
    <source>
        <dbReference type="ARBA" id="ARBA00022679"/>
    </source>
</evidence>
<dbReference type="Proteomes" id="UP000319449">
    <property type="component" value="Unassembled WGS sequence"/>
</dbReference>
<dbReference type="GO" id="GO:0016757">
    <property type="term" value="F:glycosyltransferase activity"/>
    <property type="evidence" value="ECO:0007669"/>
    <property type="project" value="UniProtKB-KW"/>
</dbReference>
<dbReference type="Pfam" id="PF13439">
    <property type="entry name" value="Glyco_transf_4"/>
    <property type="match status" value="1"/>
</dbReference>
<proteinExistence type="inferred from homology"/>
<dbReference type="InterPro" id="IPR001296">
    <property type="entry name" value="Glyco_trans_1"/>
</dbReference>
<dbReference type="CDD" id="cd03811">
    <property type="entry name" value="GT4_GT28_WabH-like"/>
    <property type="match status" value="1"/>
</dbReference>
<keyword evidence="3 6" id="KW-0808">Transferase</keyword>